<proteinExistence type="predicted"/>
<keyword evidence="2" id="KW-1185">Reference proteome</keyword>
<name>A0A392RRL5_9FABA</name>
<reference evidence="1 2" key="1">
    <citation type="journal article" date="2018" name="Front. Plant Sci.">
        <title>Red Clover (Trifolium pratense) and Zigzag Clover (T. medium) - A Picture of Genomic Similarities and Differences.</title>
        <authorList>
            <person name="Dluhosova J."/>
            <person name="Istvanek J."/>
            <person name="Nedelnik J."/>
            <person name="Repkova J."/>
        </authorList>
    </citation>
    <scope>NUCLEOTIDE SEQUENCE [LARGE SCALE GENOMIC DNA]</scope>
    <source>
        <strain evidence="2">cv. 10/8</strain>
        <tissue evidence="1">Leaf</tissue>
    </source>
</reference>
<organism evidence="1 2">
    <name type="scientific">Trifolium medium</name>
    <dbReference type="NCBI Taxonomy" id="97028"/>
    <lineage>
        <taxon>Eukaryota</taxon>
        <taxon>Viridiplantae</taxon>
        <taxon>Streptophyta</taxon>
        <taxon>Embryophyta</taxon>
        <taxon>Tracheophyta</taxon>
        <taxon>Spermatophyta</taxon>
        <taxon>Magnoliopsida</taxon>
        <taxon>eudicotyledons</taxon>
        <taxon>Gunneridae</taxon>
        <taxon>Pentapetalae</taxon>
        <taxon>rosids</taxon>
        <taxon>fabids</taxon>
        <taxon>Fabales</taxon>
        <taxon>Fabaceae</taxon>
        <taxon>Papilionoideae</taxon>
        <taxon>50 kb inversion clade</taxon>
        <taxon>NPAAA clade</taxon>
        <taxon>Hologalegina</taxon>
        <taxon>IRL clade</taxon>
        <taxon>Trifolieae</taxon>
        <taxon>Trifolium</taxon>
    </lineage>
</organism>
<feature type="non-terminal residue" evidence="1">
    <location>
        <position position="1"/>
    </location>
</feature>
<accession>A0A392RRL5</accession>
<comment type="caution">
    <text evidence="1">The sequence shown here is derived from an EMBL/GenBank/DDBJ whole genome shotgun (WGS) entry which is preliminary data.</text>
</comment>
<evidence type="ECO:0000313" key="2">
    <source>
        <dbReference type="Proteomes" id="UP000265520"/>
    </source>
</evidence>
<protein>
    <submittedName>
        <fullName evidence="1">Uncharacterized protein</fullName>
    </submittedName>
</protein>
<sequence length="103" mass="11496">KSKMEIVLPSNAENFYWVLKDVLGVPSRYTTAVPLQNAGIVVSQSNSRGVLPINGDGRLCSRYEGCCGIPMFEILFKTMHVQFPLTDFEVEVLNHLRIAPSQL</sequence>
<evidence type="ECO:0000313" key="1">
    <source>
        <dbReference type="EMBL" id="MCI38837.1"/>
    </source>
</evidence>
<dbReference type="EMBL" id="LXQA010260572">
    <property type="protein sequence ID" value="MCI38837.1"/>
    <property type="molecule type" value="Genomic_DNA"/>
</dbReference>
<dbReference type="AlphaFoldDB" id="A0A392RRL5"/>
<dbReference type="Proteomes" id="UP000265520">
    <property type="component" value="Unassembled WGS sequence"/>
</dbReference>